<reference evidence="1" key="1">
    <citation type="submission" date="2009-09" db="EMBL/GenBank/DDBJ databases">
        <authorList>
            <person name="Weinstock G."/>
            <person name="Sodergren E."/>
            <person name="Clifton S."/>
            <person name="Fulton L."/>
            <person name="Fulton B."/>
            <person name="Courtney L."/>
            <person name="Fronick C."/>
            <person name="Harrison M."/>
            <person name="Strong C."/>
            <person name="Farmer C."/>
            <person name="Delahaunty K."/>
            <person name="Markovic C."/>
            <person name="Hall O."/>
            <person name="Minx P."/>
            <person name="Tomlinson C."/>
            <person name="Mitreva M."/>
            <person name="Nelson J."/>
            <person name="Hou S."/>
            <person name="Wollam A."/>
            <person name="Pepin K.H."/>
            <person name="Johnson M."/>
            <person name="Bhonagiri V."/>
            <person name="Nash W.E."/>
            <person name="Warren W."/>
            <person name="Chinwalla A."/>
            <person name="Mardis E.R."/>
            <person name="Wilson R.K."/>
        </authorList>
    </citation>
    <scope>NUCLEOTIDE SEQUENCE [LARGE SCALE GENOMIC DNA]</scope>
    <source>
        <strain evidence="1">DSM 15470</strain>
    </source>
</reference>
<name>C9LMP7_9FIRM</name>
<dbReference type="HOGENOM" id="CLU_3232750_0_0_9"/>
<keyword evidence="2" id="KW-1185">Reference proteome</keyword>
<proteinExistence type="predicted"/>
<protein>
    <submittedName>
        <fullName evidence="1">Uncharacterized protein</fullName>
    </submittedName>
</protein>
<dbReference type="EMBL" id="ACIM02000001">
    <property type="protein sequence ID" value="EEW96833.1"/>
    <property type="molecule type" value="Genomic_DNA"/>
</dbReference>
<accession>C9LMP7</accession>
<dbReference type="Proteomes" id="UP000004736">
    <property type="component" value="Unassembled WGS sequence"/>
</dbReference>
<evidence type="ECO:0000313" key="1">
    <source>
        <dbReference type="EMBL" id="EEW96833.1"/>
    </source>
</evidence>
<comment type="caution">
    <text evidence="1">The sequence shown here is derived from an EMBL/GenBank/DDBJ whole genome shotgun (WGS) entry which is preliminary data.</text>
</comment>
<evidence type="ECO:0000313" key="2">
    <source>
        <dbReference type="Proteomes" id="UP000004736"/>
    </source>
</evidence>
<dbReference type="STRING" id="592028.GCWU000321_00801"/>
<sequence>MWLWRAFLIKGGKMGRFLDSGCVLDKREENAFFIYDCHFSIVQ</sequence>
<dbReference type="AlphaFoldDB" id="C9LMP7"/>
<organism evidence="1 2">
    <name type="scientific">Dialister invisus DSM 15470</name>
    <dbReference type="NCBI Taxonomy" id="592028"/>
    <lineage>
        <taxon>Bacteria</taxon>
        <taxon>Bacillati</taxon>
        <taxon>Bacillota</taxon>
        <taxon>Negativicutes</taxon>
        <taxon>Veillonellales</taxon>
        <taxon>Veillonellaceae</taxon>
        <taxon>Dialister</taxon>
    </lineage>
</organism>
<gene>
    <name evidence="1" type="ORF">GCWU000321_00801</name>
</gene>